<dbReference type="InterPro" id="IPR052035">
    <property type="entry name" value="ZnF_BED_domain_contain"/>
</dbReference>
<keyword evidence="2" id="KW-0479">Metal-binding</keyword>
<dbReference type="OrthoDB" id="2677917at2759"/>
<keyword evidence="5" id="KW-0539">Nucleus</keyword>
<dbReference type="GO" id="GO:0008270">
    <property type="term" value="F:zinc ion binding"/>
    <property type="evidence" value="ECO:0007669"/>
    <property type="project" value="UniProtKB-KW"/>
</dbReference>
<dbReference type="AlphaFoldDB" id="A0A067QG79"/>
<accession>A0A067QG79</accession>
<dbReference type="HOGENOM" id="CLU_087375_1_1_1"/>
<protein>
    <submittedName>
        <fullName evidence="6">Uncharacterized protein</fullName>
    </submittedName>
</protein>
<evidence type="ECO:0000256" key="1">
    <source>
        <dbReference type="ARBA" id="ARBA00004123"/>
    </source>
</evidence>
<dbReference type="EMBL" id="KL197709">
    <property type="protein sequence ID" value="KDQ65205.1"/>
    <property type="molecule type" value="Genomic_DNA"/>
</dbReference>
<keyword evidence="7" id="KW-1185">Reference proteome</keyword>
<evidence type="ECO:0000256" key="5">
    <source>
        <dbReference type="ARBA" id="ARBA00023242"/>
    </source>
</evidence>
<proteinExistence type="predicted"/>
<keyword evidence="4" id="KW-0862">Zinc</keyword>
<name>A0A067QG79_9AGAM</name>
<dbReference type="InParanoid" id="A0A067QG79"/>
<evidence type="ECO:0000256" key="4">
    <source>
        <dbReference type="ARBA" id="ARBA00022833"/>
    </source>
</evidence>
<dbReference type="PANTHER" id="PTHR46481">
    <property type="entry name" value="ZINC FINGER BED DOMAIN-CONTAINING PROTEIN 4"/>
    <property type="match status" value="1"/>
</dbReference>
<evidence type="ECO:0000256" key="2">
    <source>
        <dbReference type="ARBA" id="ARBA00022723"/>
    </source>
</evidence>
<evidence type="ECO:0000256" key="3">
    <source>
        <dbReference type="ARBA" id="ARBA00022771"/>
    </source>
</evidence>
<feature type="non-terminal residue" evidence="6">
    <location>
        <position position="1"/>
    </location>
</feature>
<dbReference type="PANTHER" id="PTHR46481:SF10">
    <property type="entry name" value="ZINC FINGER BED DOMAIN-CONTAINING PROTEIN 39"/>
    <property type="match status" value="1"/>
</dbReference>
<dbReference type="GO" id="GO:0005634">
    <property type="term" value="C:nucleus"/>
    <property type="evidence" value="ECO:0007669"/>
    <property type="project" value="UniProtKB-SubCell"/>
</dbReference>
<dbReference type="SUPFAM" id="SSF140996">
    <property type="entry name" value="Hermes dimerisation domain"/>
    <property type="match status" value="1"/>
</dbReference>
<dbReference type="Proteomes" id="UP000027265">
    <property type="component" value="Unassembled WGS sequence"/>
</dbReference>
<keyword evidence="3" id="KW-0863">Zinc-finger</keyword>
<organism evidence="6 7">
    <name type="scientific">Jaapia argillacea MUCL 33604</name>
    <dbReference type="NCBI Taxonomy" id="933084"/>
    <lineage>
        <taxon>Eukaryota</taxon>
        <taxon>Fungi</taxon>
        <taxon>Dikarya</taxon>
        <taxon>Basidiomycota</taxon>
        <taxon>Agaricomycotina</taxon>
        <taxon>Agaricomycetes</taxon>
        <taxon>Agaricomycetidae</taxon>
        <taxon>Jaapiales</taxon>
        <taxon>Jaapiaceae</taxon>
        <taxon>Jaapia</taxon>
    </lineage>
</organism>
<reference evidence="7" key="1">
    <citation type="journal article" date="2014" name="Proc. Natl. Acad. Sci. U.S.A.">
        <title>Extensive sampling of basidiomycete genomes demonstrates inadequacy of the white-rot/brown-rot paradigm for wood decay fungi.</title>
        <authorList>
            <person name="Riley R."/>
            <person name="Salamov A.A."/>
            <person name="Brown D.W."/>
            <person name="Nagy L.G."/>
            <person name="Floudas D."/>
            <person name="Held B.W."/>
            <person name="Levasseur A."/>
            <person name="Lombard V."/>
            <person name="Morin E."/>
            <person name="Otillar R."/>
            <person name="Lindquist E.A."/>
            <person name="Sun H."/>
            <person name="LaButti K.M."/>
            <person name="Schmutz J."/>
            <person name="Jabbour D."/>
            <person name="Luo H."/>
            <person name="Baker S.E."/>
            <person name="Pisabarro A.G."/>
            <person name="Walton J.D."/>
            <person name="Blanchette R.A."/>
            <person name="Henrissat B."/>
            <person name="Martin F."/>
            <person name="Cullen D."/>
            <person name="Hibbett D.S."/>
            <person name="Grigoriev I.V."/>
        </authorList>
    </citation>
    <scope>NUCLEOTIDE SEQUENCE [LARGE SCALE GENOMIC DNA]</scope>
    <source>
        <strain evidence="7">MUCL 33604</strain>
    </source>
</reference>
<comment type="subcellular location">
    <subcellularLocation>
        <location evidence="1">Nucleus</location>
    </subcellularLocation>
</comment>
<evidence type="ECO:0000313" key="7">
    <source>
        <dbReference type="Proteomes" id="UP000027265"/>
    </source>
</evidence>
<evidence type="ECO:0000313" key="6">
    <source>
        <dbReference type="EMBL" id="KDQ65205.1"/>
    </source>
</evidence>
<gene>
    <name evidence="6" type="ORF">JAAARDRAFT_116380</name>
</gene>
<sequence length="148" mass="17167">FLDKGDAASTGNMIKHVKSCWGEYTYRHILGNQEYQGCPRICEDLQGAGLIDVTFEKKGGGKICYSHQQHTKTEAKVEIVRWLAESLQPFKIVKDCGFQWLMKTGRPEYYILSPSTILRDVHWVFANCWQRMAKMMRVSIRNHVKLIQ</sequence>